<dbReference type="PRINTS" id="PR00237">
    <property type="entry name" value="GPCRRHODOPSN"/>
</dbReference>
<keyword evidence="15" id="KW-1185">Reference proteome</keyword>
<dbReference type="InterPro" id="IPR050516">
    <property type="entry name" value="Olfactory_GPCR"/>
</dbReference>
<evidence type="ECO:0000256" key="5">
    <source>
        <dbReference type="ARBA" id="ARBA00022725"/>
    </source>
</evidence>
<dbReference type="EMBL" id="WNYA01000007">
    <property type="protein sequence ID" value="KAG8560285.1"/>
    <property type="molecule type" value="Genomic_DNA"/>
</dbReference>
<dbReference type="AlphaFoldDB" id="A0AAV7ALG2"/>
<evidence type="ECO:0000256" key="9">
    <source>
        <dbReference type="ARBA" id="ARBA00023170"/>
    </source>
</evidence>
<feature type="transmembrane region" description="Helical" evidence="12">
    <location>
        <begin position="272"/>
        <end position="291"/>
    </location>
</feature>
<dbReference type="PANTHER" id="PTHR26452">
    <property type="entry name" value="OLFACTORY RECEPTOR"/>
    <property type="match status" value="1"/>
</dbReference>
<protein>
    <recommendedName>
        <fullName evidence="12">Olfactory receptor</fullName>
    </recommendedName>
</protein>
<evidence type="ECO:0000313" key="15">
    <source>
        <dbReference type="Proteomes" id="UP000824782"/>
    </source>
</evidence>
<feature type="transmembrane region" description="Helical" evidence="12">
    <location>
        <begin position="140"/>
        <end position="157"/>
    </location>
</feature>
<evidence type="ECO:0000256" key="8">
    <source>
        <dbReference type="ARBA" id="ARBA00023136"/>
    </source>
</evidence>
<feature type="transmembrane region" description="Helical" evidence="12">
    <location>
        <begin position="62"/>
        <end position="87"/>
    </location>
</feature>
<feature type="transmembrane region" description="Helical" evidence="12">
    <location>
        <begin position="99"/>
        <end position="119"/>
    </location>
</feature>
<feature type="transmembrane region" description="Helical" evidence="12">
    <location>
        <begin position="26"/>
        <end position="50"/>
    </location>
</feature>
<keyword evidence="9 11" id="KW-0675">Receptor</keyword>
<dbReference type="Gene3D" id="1.20.1070.10">
    <property type="entry name" value="Rhodopsin 7-helix transmembrane proteins"/>
    <property type="match status" value="1"/>
</dbReference>
<comment type="subcellular location">
    <subcellularLocation>
        <location evidence="1 12">Cell membrane</location>
        <topology evidence="1 12">Multi-pass membrane protein</topology>
    </subcellularLocation>
</comment>
<comment type="caution">
    <text evidence="14">The sequence shown here is derived from an EMBL/GenBank/DDBJ whole genome shotgun (WGS) entry which is preliminary data.</text>
</comment>
<dbReference type="PROSITE" id="PS00237">
    <property type="entry name" value="G_PROTEIN_RECEP_F1_1"/>
    <property type="match status" value="1"/>
</dbReference>
<keyword evidence="5 12" id="KW-0552">Olfaction</keyword>
<evidence type="ECO:0000256" key="10">
    <source>
        <dbReference type="ARBA" id="ARBA00023224"/>
    </source>
</evidence>
<evidence type="ECO:0000256" key="11">
    <source>
        <dbReference type="RuleBase" id="RU000688"/>
    </source>
</evidence>
<gene>
    <name evidence="14" type="ORF">GDO81_014886</name>
</gene>
<accession>A0AAV7ALG2</accession>
<reference evidence="14" key="1">
    <citation type="thesis" date="2020" institute="ProQuest LLC" country="789 East Eisenhower Parkway, Ann Arbor, MI, USA">
        <title>Comparative Genomics and Chromosome Evolution.</title>
        <authorList>
            <person name="Mudd A.B."/>
        </authorList>
    </citation>
    <scope>NUCLEOTIDE SEQUENCE</scope>
    <source>
        <strain evidence="14">237g6f4</strain>
        <tissue evidence="14">Blood</tissue>
    </source>
</reference>
<dbReference type="PRINTS" id="PR00245">
    <property type="entry name" value="OLFACTORYR"/>
</dbReference>
<evidence type="ECO:0000259" key="13">
    <source>
        <dbReference type="PROSITE" id="PS50262"/>
    </source>
</evidence>
<dbReference type="InterPro" id="IPR017452">
    <property type="entry name" value="GPCR_Rhodpsn_7TM"/>
</dbReference>
<keyword evidence="4 11" id="KW-0812">Transmembrane</keyword>
<dbReference type="FunFam" id="1.20.1070.10:FF:000001">
    <property type="entry name" value="Olfactory receptor"/>
    <property type="match status" value="1"/>
</dbReference>
<dbReference type="GO" id="GO:0004930">
    <property type="term" value="F:G protein-coupled receptor activity"/>
    <property type="evidence" value="ECO:0007669"/>
    <property type="project" value="UniProtKB-KW"/>
</dbReference>
<evidence type="ECO:0000256" key="7">
    <source>
        <dbReference type="ARBA" id="ARBA00023040"/>
    </source>
</evidence>
<proteinExistence type="inferred from homology"/>
<dbReference type="PROSITE" id="PS50262">
    <property type="entry name" value="G_PROTEIN_RECEP_F1_2"/>
    <property type="match status" value="1"/>
</dbReference>
<keyword evidence="2 12" id="KW-1003">Cell membrane</keyword>
<keyword evidence="3 12" id="KW-0716">Sensory transduction</keyword>
<evidence type="ECO:0000313" key="14">
    <source>
        <dbReference type="EMBL" id="KAG8560285.1"/>
    </source>
</evidence>
<dbReference type="Proteomes" id="UP000824782">
    <property type="component" value="Unassembled WGS sequence"/>
</dbReference>
<keyword evidence="10 11" id="KW-0807">Transducer</keyword>
<keyword evidence="6 12" id="KW-1133">Transmembrane helix</keyword>
<evidence type="ECO:0000256" key="6">
    <source>
        <dbReference type="ARBA" id="ARBA00022989"/>
    </source>
</evidence>
<keyword evidence="7 11" id="KW-0297">G-protein coupled receptor</keyword>
<feature type="transmembrane region" description="Helical" evidence="12">
    <location>
        <begin position="204"/>
        <end position="225"/>
    </location>
</feature>
<organism evidence="14 15">
    <name type="scientific">Engystomops pustulosus</name>
    <name type="common">Tungara frog</name>
    <name type="synonym">Physalaemus pustulosus</name>
    <dbReference type="NCBI Taxonomy" id="76066"/>
    <lineage>
        <taxon>Eukaryota</taxon>
        <taxon>Metazoa</taxon>
        <taxon>Chordata</taxon>
        <taxon>Craniata</taxon>
        <taxon>Vertebrata</taxon>
        <taxon>Euteleostomi</taxon>
        <taxon>Amphibia</taxon>
        <taxon>Batrachia</taxon>
        <taxon>Anura</taxon>
        <taxon>Neobatrachia</taxon>
        <taxon>Hyloidea</taxon>
        <taxon>Leptodactylidae</taxon>
        <taxon>Leiuperinae</taxon>
        <taxon>Engystomops</taxon>
    </lineage>
</organism>
<dbReference type="InterPro" id="IPR000276">
    <property type="entry name" value="GPCR_Rhodpsn"/>
</dbReference>
<name>A0AAV7ALG2_ENGPU</name>
<feature type="domain" description="G-protein coupled receptors family 1 profile" evidence="13">
    <location>
        <begin position="41"/>
        <end position="289"/>
    </location>
</feature>
<dbReference type="GO" id="GO:0004984">
    <property type="term" value="F:olfactory receptor activity"/>
    <property type="evidence" value="ECO:0007669"/>
    <property type="project" value="InterPro"/>
</dbReference>
<dbReference type="InterPro" id="IPR000725">
    <property type="entry name" value="Olfact_rcpt"/>
</dbReference>
<dbReference type="SMART" id="SM01381">
    <property type="entry name" value="7TM_GPCR_Srsx"/>
    <property type="match status" value="1"/>
</dbReference>
<dbReference type="GO" id="GO:0005886">
    <property type="term" value="C:plasma membrane"/>
    <property type="evidence" value="ECO:0007669"/>
    <property type="project" value="UniProtKB-SubCell"/>
</dbReference>
<evidence type="ECO:0000256" key="2">
    <source>
        <dbReference type="ARBA" id="ARBA00022475"/>
    </source>
</evidence>
<evidence type="ECO:0000256" key="1">
    <source>
        <dbReference type="ARBA" id="ARBA00004651"/>
    </source>
</evidence>
<dbReference type="SUPFAM" id="SSF81321">
    <property type="entry name" value="Family A G protein-coupled receptor-like"/>
    <property type="match status" value="1"/>
</dbReference>
<dbReference type="CDD" id="cd13954">
    <property type="entry name" value="7tmA_OR"/>
    <property type="match status" value="1"/>
</dbReference>
<feature type="transmembrane region" description="Helical" evidence="12">
    <location>
        <begin position="237"/>
        <end position="260"/>
    </location>
</feature>
<dbReference type="Pfam" id="PF13853">
    <property type="entry name" value="7tm_4"/>
    <property type="match status" value="1"/>
</dbReference>
<evidence type="ECO:0000256" key="12">
    <source>
        <dbReference type="RuleBase" id="RU363047"/>
    </source>
</evidence>
<evidence type="ECO:0000256" key="4">
    <source>
        <dbReference type="ARBA" id="ARBA00022692"/>
    </source>
</evidence>
<comment type="similarity">
    <text evidence="11">Belongs to the G-protein coupled receptor 1 family.</text>
</comment>
<keyword evidence="8 12" id="KW-0472">Membrane</keyword>
<sequence>MEGFNNTLLNEFILIGITDQPLLRKVLFIFVFFFYLLDLCGNLTIVSLVIRDPVLQSPMYVFLGNLSFVDMLTSSVIVPKMMVGFFVENIITVKGCVTQMYFSHFLGCTEAVLLAVMGYDRYVAICHPLRYVTIMGRSTCIQLIVATWLTGFTYSLINAVMTSQLPFCNNQKVKHFFCDVKPVIKLACKDIHVNEVTMNTASGFLSTINFLLTLLSYIYIITHVFKIKSSTGRTKVFSTCSSHFTIVILFYGTAMCTYLGPSSEASLEKDRIAAILYTVITPTLNPIIYTLRNKEVRNSVKRLIKSFP</sequence>
<evidence type="ECO:0000256" key="3">
    <source>
        <dbReference type="ARBA" id="ARBA00022606"/>
    </source>
</evidence>